<evidence type="ECO:0000313" key="3">
    <source>
        <dbReference type="Proteomes" id="UP000527232"/>
    </source>
</evidence>
<feature type="non-terminal residue" evidence="2">
    <location>
        <position position="1"/>
    </location>
</feature>
<feature type="non-terminal residue" evidence="2">
    <location>
        <position position="79"/>
    </location>
</feature>
<evidence type="ECO:0000259" key="1">
    <source>
        <dbReference type="Pfam" id="PF07002"/>
    </source>
</evidence>
<dbReference type="PANTHER" id="PTHR10857">
    <property type="entry name" value="COPINE"/>
    <property type="match status" value="1"/>
</dbReference>
<dbReference type="InterPro" id="IPR036465">
    <property type="entry name" value="vWFA_dom_sf"/>
</dbReference>
<protein>
    <submittedName>
        <fullName evidence="2">CPNE5 protein</fullName>
    </submittedName>
</protein>
<dbReference type="SUPFAM" id="SSF53300">
    <property type="entry name" value="vWA-like"/>
    <property type="match status" value="1"/>
</dbReference>
<dbReference type="InterPro" id="IPR045052">
    <property type="entry name" value="Copine"/>
</dbReference>
<evidence type="ECO:0000313" key="2">
    <source>
        <dbReference type="EMBL" id="NXH74606.1"/>
    </source>
</evidence>
<organism evidence="2 3">
    <name type="scientific">Oceanodroma tethys</name>
    <name type="common">Wedge-rumped storm-petrel</name>
    <name type="synonym">Hydrobates tethys</name>
    <dbReference type="NCBI Taxonomy" id="79633"/>
    <lineage>
        <taxon>Eukaryota</taxon>
        <taxon>Metazoa</taxon>
        <taxon>Chordata</taxon>
        <taxon>Craniata</taxon>
        <taxon>Vertebrata</taxon>
        <taxon>Euteleostomi</taxon>
        <taxon>Archelosauria</taxon>
        <taxon>Archosauria</taxon>
        <taxon>Dinosauria</taxon>
        <taxon>Saurischia</taxon>
        <taxon>Theropoda</taxon>
        <taxon>Coelurosauria</taxon>
        <taxon>Aves</taxon>
        <taxon>Neognathae</taxon>
        <taxon>Neoaves</taxon>
        <taxon>Aequornithes</taxon>
        <taxon>Procellariiformes</taxon>
        <taxon>Hydrobatidae</taxon>
        <taxon>Oceanodroma</taxon>
    </lineage>
</organism>
<comment type="caution">
    <text evidence="2">The sequence shown here is derived from an EMBL/GenBank/DDBJ whole genome shotgun (WGS) entry which is preliminary data.</text>
</comment>
<name>A0A7K9MIP7_OCETE</name>
<dbReference type="InterPro" id="IPR010734">
    <property type="entry name" value="Copine_C"/>
</dbReference>
<dbReference type="Pfam" id="PF07002">
    <property type="entry name" value="Copine"/>
    <property type="match status" value="1"/>
</dbReference>
<feature type="domain" description="Copine C-terminal" evidence="1">
    <location>
        <begin position="8"/>
        <end position="79"/>
    </location>
</feature>
<dbReference type="PANTHER" id="PTHR10857:SF51">
    <property type="entry name" value="COPINE-5"/>
    <property type="match status" value="1"/>
</dbReference>
<dbReference type="AlphaFoldDB" id="A0A7K9MIP7"/>
<dbReference type="GO" id="GO:0005544">
    <property type="term" value="F:calcium-dependent phospholipid binding"/>
    <property type="evidence" value="ECO:0007669"/>
    <property type="project" value="InterPro"/>
</dbReference>
<dbReference type="Proteomes" id="UP000527232">
    <property type="component" value="Unassembled WGS sequence"/>
</dbReference>
<sequence>MDACPTSSRCGIEGVLEAYHRSLRSVQLYGPTNFAPVVNHVARSAAAVLDGSQYFVLLIITDGVISDMAQTKEAIVNVS</sequence>
<dbReference type="GO" id="GO:0005886">
    <property type="term" value="C:plasma membrane"/>
    <property type="evidence" value="ECO:0007669"/>
    <property type="project" value="TreeGrafter"/>
</dbReference>
<accession>A0A7K9MIP7</accession>
<dbReference type="EMBL" id="VWZR01012794">
    <property type="protein sequence ID" value="NXH74606.1"/>
    <property type="molecule type" value="Genomic_DNA"/>
</dbReference>
<gene>
    <name evidence="2" type="primary">Cpne5</name>
    <name evidence="2" type="ORF">HYDTET_R05863</name>
</gene>
<dbReference type="OrthoDB" id="5855668at2759"/>
<dbReference type="GO" id="GO:0071277">
    <property type="term" value="P:cellular response to calcium ion"/>
    <property type="evidence" value="ECO:0007669"/>
    <property type="project" value="TreeGrafter"/>
</dbReference>
<reference evidence="2 3" key="1">
    <citation type="submission" date="2019-09" db="EMBL/GenBank/DDBJ databases">
        <title>Bird 10,000 Genomes (B10K) Project - Family phase.</title>
        <authorList>
            <person name="Zhang G."/>
        </authorList>
    </citation>
    <scope>NUCLEOTIDE SEQUENCE [LARGE SCALE GENOMIC DNA]</scope>
    <source>
        <strain evidence="2">B10K-DU-001-32</strain>
        <tissue evidence="2">Muscle</tissue>
    </source>
</reference>
<proteinExistence type="predicted"/>
<keyword evidence="3" id="KW-1185">Reference proteome</keyword>